<evidence type="ECO:0000259" key="3">
    <source>
        <dbReference type="Pfam" id="PF02775"/>
    </source>
</evidence>
<dbReference type="GO" id="GO:0030976">
    <property type="term" value="F:thiamine pyrophosphate binding"/>
    <property type="evidence" value="ECO:0007669"/>
    <property type="project" value="InterPro"/>
</dbReference>
<organism evidence="4 5">
    <name type="scientific">Nocardioides cavernaquae</name>
    <dbReference type="NCBI Taxonomy" id="2321396"/>
    <lineage>
        <taxon>Bacteria</taxon>
        <taxon>Bacillati</taxon>
        <taxon>Actinomycetota</taxon>
        <taxon>Actinomycetes</taxon>
        <taxon>Propionibacteriales</taxon>
        <taxon>Nocardioidaceae</taxon>
        <taxon>Nocardioides</taxon>
    </lineage>
</organism>
<name>A0A3A5HDQ0_9ACTN</name>
<evidence type="ECO:0000256" key="2">
    <source>
        <dbReference type="SAM" id="MobiDB-lite"/>
    </source>
</evidence>
<feature type="region of interest" description="Disordered" evidence="2">
    <location>
        <begin position="1"/>
        <end position="28"/>
    </location>
</feature>
<dbReference type="GO" id="GO:0045333">
    <property type="term" value="P:cellular respiration"/>
    <property type="evidence" value="ECO:0007669"/>
    <property type="project" value="UniProtKB-ARBA"/>
</dbReference>
<keyword evidence="5" id="KW-1185">Reference proteome</keyword>
<evidence type="ECO:0000256" key="1">
    <source>
        <dbReference type="ARBA" id="ARBA00023002"/>
    </source>
</evidence>
<proteinExistence type="predicted"/>
<comment type="caution">
    <text evidence="4">The sequence shown here is derived from an EMBL/GenBank/DDBJ whole genome shotgun (WGS) entry which is preliminary data.</text>
</comment>
<dbReference type="GO" id="GO:0000287">
    <property type="term" value="F:magnesium ion binding"/>
    <property type="evidence" value="ECO:0007669"/>
    <property type="project" value="UniProtKB-ARBA"/>
</dbReference>
<dbReference type="Gene3D" id="3.40.50.970">
    <property type="match status" value="1"/>
</dbReference>
<dbReference type="InterPro" id="IPR011766">
    <property type="entry name" value="TPP_enzyme_TPP-bd"/>
</dbReference>
<dbReference type="AlphaFoldDB" id="A0A3A5HDQ0"/>
<dbReference type="CDD" id="cd03375">
    <property type="entry name" value="TPP_OGFOR"/>
    <property type="match status" value="1"/>
</dbReference>
<dbReference type="GO" id="GO:0016625">
    <property type="term" value="F:oxidoreductase activity, acting on the aldehyde or oxo group of donors, iron-sulfur protein as acceptor"/>
    <property type="evidence" value="ECO:0007669"/>
    <property type="project" value="UniProtKB-ARBA"/>
</dbReference>
<dbReference type="SUPFAM" id="SSF52518">
    <property type="entry name" value="Thiamin diphosphate-binding fold (THDP-binding)"/>
    <property type="match status" value="1"/>
</dbReference>
<evidence type="ECO:0000313" key="5">
    <source>
        <dbReference type="Proteomes" id="UP000276542"/>
    </source>
</evidence>
<dbReference type="PANTHER" id="PTHR48084:SF4">
    <property type="entry name" value="2-OXOGLUTARATE OXIDOREDUCTASE SUBUNIT KORB"/>
    <property type="match status" value="1"/>
</dbReference>
<dbReference type="OrthoDB" id="9775140at2"/>
<gene>
    <name evidence="4" type="ORF">D4739_07965</name>
</gene>
<feature type="domain" description="Thiamine pyrophosphate enzyme TPP-binding" evidence="3">
    <location>
        <begin position="66"/>
        <end position="213"/>
    </location>
</feature>
<dbReference type="EMBL" id="QYRP01000002">
    <property type="protein sequence ID" value="RJS46154.1"/>
    <property type="molecule type" value="Genomic_DNA"/>
</dbReference>
<reference evidence="5" key="1">
    <citation type="submission" date="2018-09" db="EMBL/GenBank/DDBJ databases">
        <authorList>
            <person name="Zhu H."/>
        </authorList>
    </citation>
    <scope>NUCLEOTIDE SEQUENCE [LARGE SCALE GENOMIC DNA]</scope>
    <source>
        <strain evidence="5">K1W22B-1</strain>
    </source>
</reference>
<dbReference type="InterPro" id="IPR029061">
    <property type="entry name" value="THDP-binding"/>
</dbReference>
<keyword evidence="1" id="KW-0560">Oxidoreductase</keyword>
<sequence length="355" mass="37786">MTTELPFPGLRDVPTTDEPQNRKDYTSDQEVRWCPGCGDYAVLAAVQGFLPELHLKRENVVFVSGIGCSSRFPYYLDTYGMHSIHGRAPSIATGLATSRPDLSVFVVTGDGDALSIGGNHLIHALRRNVNMTILLFNNRIYGLTKGQYSPTSEVGKVTKSTPSGSIDHPFNPVSLALGAEASFVARTIDSDRKHLTAVLSAAAAHRGTSFVEIYQNCPIFNDGAFDAIKGRETASDALIPLVHGEPIRFGVDGARGLVRGPSGGVAVALVEEVGEDALLVHDAHDPDPSQAFAISRLTAADYLSQAPIGIFRQVDRPTYDDRARDQVSAAAAAVTGDPSTRLAGLISGGDTWTVA</sequence>
<accession>A0A3A5HDQ0</accession>
<dbReference type="Pfam" id="PF02775">
    <property type="entry name" value="TPP_enzyme_C"/>
    <property type="match status" value="1"/>
</dbReference>
<dbReference type="PANTHER" id="PTHR48084">
    <property type="entry name" value="2-OXOGLUTARATE OXIDOREDUCTASE SUBUNIT KORB-RELATED"/>
    <property type="match status" value="1"/>
</dbReference>
<dbReference type="InterPro" id="IPR051457">
    <property type="entry name" value="2-oxoacid:Fd_oxidoreductase"/>
</dbReference>
<feature type="compositionally biased region" description="Basic and acidic residues" evidence="2">
    <location>
        <begin position="19"/>
        <end position="28"/>
    </location>
</feature>
<dbReference type="RefSeq" id="WP_120060080.1">
    <property type="nucleotide sequence ID" value="NZ_QYRP01000002.1"/>
</dbReference>
<protein>
    <submittedName>
        <fullName evidence="4">2-oxoacid:ferredoxin oxidoreductase subunit beta</fullName>
    </submittedName>
</protein>
<evidence type="ECO:0000313" key="4">
    <source>
        <dbReference type="EMBL" id="RJS46154.1"/>
    </source>
</evidence>
<dbReference type="Proteomes" id="UP000276542">
    <property type="component" value="Unassembled WGS sequence"/>
</dbReference>